<dbReference type="EMBL" id="AP021874">
    <property type="protein sequence ID" value="BBO68634.1"/>
    <property type="molecule type" value="Genomic_DNA"/>
</dbReference>
<reference evidence="1 2" key="1">
    <citation type="submission" date="2019-11" db="EMBL/GenBank/DDBJ databases">
        <title>Comparative genomics of hydrocarbon-degrading Desulfosarcina strains.</title>
        <authorList>
            <person name="Watanabe M."/>
            <person name="Kojima H."/>
            <person name="Fukui M."/>
        </authorList>
    </citation>
    <scope>NUCLEOTIDE SEQUENCE [LARGE SCALE GENOMIC DNA]</scope>
    <source>
        <strain evidence="1 2">PL12</strain>
    </source>
</reference>
<proteinExistence type="predicted"/>
<dbReference type="AlphaFoldDB" id="A0A5K7YQQ0"/>
<evidence type="ECO:0008006" key="3">
    <source>
        <dbReference type="Google" id="ProtNLM"/>
    </source>
</evidence>
<evidence type="ECO:0000313" key="2">
    <source>
        <dbReference type="Proteomes" id="UP000427906"/>
    </source>
</evidence>
<dbReference type="Proteomes" id="UP000427906">
    <property type="component" value="Chromosome"/>
</dbReference>
<keyword evidence="2" id="KW-1185">Reference proteome</keyword>
<organism evidence="1 2">
    <name type="scientific">Desulfosarcina alkanivorans</name>
    <dbReference type="NCBI Taxonomy" id="571177"/>
    <lineage>
        <taxon>Bacteria</taxon>
        <taxon>Pseudomonadati</taxon>
        <taxon>Thermodesulfobacteriota</taxon>
        <taxon>Desulfobacteria</taxon>
        <taxon>Desulfobacterales</taxon>
        <taxon>Desulfosarcinaceae</taxon>
        <taxon>Desulfosarcina</taxon>
    </lineage>
</organism>
<dbReference type="InterPro" id="IPR024208">
    <property type="entry name" value="DUF3842"/>
</dbReference>
<gene>
    <name evidence="1" type="ORF">DSCA_25640</name>
</gene>
<name>A0A5K7YQQ0_9BACT</name>
<sequence>MRKRVCVIDGQGGGIGSTLIKYLRAAHGETIELIALGTNAIAASQMLRAGANRCASGENAICQTAGRAHCIVGPVTITWANAMLGEVTPRMAEAVTTSRAVKLLLPLFQENAEIIGVAAEPLPHLVQILVEKRLKEVLDHV</sequence>
<dbReference type="Pfam" id="PF12953">
    <property type="entry name" value="DUF3842"/>
    <property type="match status" value="1"/>
</dbReference>
<dbReference type="KEGG" id="dalk:DSCA_25640"/>
<protein>
    <recommendedName>
        <fullName evidence="3">DUF3842 domain-containing protein</fullName>
    </recommendedName>
</protein>
<accession>A0A5K7YQQ0</accession>
<evidence type="ECO:0000313" key="1">
    <source>
        <dbReference type="EMBL" id="BBO68634.1"/>
    </source>
</evidence>
<dbReference type="RefSeq" id="WP_231716468.1">
    <property type="nucleotide sequence ID" value="NZ_AP021874.1"/>
</dbReference>